<evidence type="ECO:0000313" key="3">
    <source>
        <dbReference type="Proteomes" id="UP000466586"/>
    </source>
</evidence>
<dbReference type="Gene3D" id="3.20.20.80">
    <property type="entry name" value="Glycosidases"/>
    <property type="match status" value="2"/>
</dbReference>
<dbReference type="InterPro" id="IPR029062">
    <property type="entry name" value="Class_I_gatase-like"/>
</dbReference>
<dbReference type="CDD" id="cd03143">
    <property type="entry name" value="A4_beta-galactosidase_middle_domain"/>
    <property type="match status" value="1"/>
</dbReference>
<dbReference type="SUPFAM" id="SSF52317">
    <property type="entry name" value="Class I glutamine amidotransferase-like"/>
    <property type="match status" value="1"/>
</dbReference>
<comment type="caution">
    <text evidence="2">The sequence shown here is derived from an EMBL/GenBank/DDBJ whole genome shotgun (WGS) entry which is preliminary data.</text>
</comment>
<dbReference type="AlphaFoldDB" id="A0A7K1YCE4"/>
<dbReference type="EMBL" id="WVHT01000007">
    <property type="protein sequence ID" value="MXV52245.1"/>
    <property type="molecule type" value="Genomic_DNA"/>
</dbReference>
<dbReference type="Proteomes" id="UP000466586">
    <property type="component" value="Unassembled WGS sequence"/>
</dbReference>
<keyword evidence="3" id="KW-1185">Reference proteome</keyword>
<sequence>MSFRITDGIFIGAEVFIEPGQTQHEIDTWFLRLRECGMNITRIRLFETYMKNENGNWDFSLFDMAYKAGDKYGIKIYGNLFPETTFDDVGGFKFPRDDNHLQLIADYIKQVVMHFSKFDSHAGWVPINEPGAEILPENPLSTKMRGDQEAIQIGPAADTSFLHFKFEEERFLLSYNSWYLNWLSAEILKYEPHAEIHVNNHAIFKNVAEYDFPAWRKFLTSFGGSAHASWHFGYFKRHQYTLAVSANCEIIRSGAGETPWLMTELQGGNNTMSAFQPLCPTKEEITQWLWLTLASGGKGAIFWCLNPRMSGFEAGEWAMLNYQDEPSDRMLAAADVIKCVNKKAVFFENAVSLEPDFNVLYVRESLWVEKKLNIETLEQIEARTNGAVMRSSLTWFETLTELGIQPAFKEISEFDFDTPDFKNSVIILSHQVAIPAKYYAKLEAFVAKGGTLIVDGLTAYYDEWAVCRLKNFPLKDLFGAEIKEFKVAGDLFDVHIEGDLILPAHMWRGELKLTSARSLGADFVLASENLFGEGRVLWIPSPLGLGARVKEDRKPLAALLRKYLATELSNQPFRFDDYREGVLMKSLRNGNEYLTVIINKSGSALNIEIKTTLDLKPEIIYPQKSSAIAGLNLEIEAEETVVLLWDS</sequence>
<proteinExistence type="predicted"/>
<dbReference type="GO" id="GO:0004565">
    <property type="term" value="F:beta-galactosidase activity"/>
    <property type="evidence" value="ECO:0007669"/>
    <property type="project" value="InterPro"/>
</dbReference>
<feature type="domain" description="Beta-galactosidase trimerisation" evidence="1">
    <location>
        <begin position="388"/>
        <end position="520"/>
    </location>
</feature>
<dbReference type="SUPFAM" id="SSF51445">
    <property type="entry name" value="(Trans)glycosidases"/>
    <property type="match status" value="1"/>
</dbReference>
<protein>
    <recommendedName>
        <fullName evidence="1">Beta-galactosidase trimerisation domain-containing protein</fullName>
    </recommendedName>
</protein>
<dbReference type="InterPro" id="IPR013738">
    <property type="entry name" value="Beta_galactosidase_Trimer"/>
</dbReference>
<evidence type="ECO:0000259" key="1">
    <source>
        <dbReference type="Pfam" id="PF08532"/>
    </source>
</evidence>
<organism evidence="2 3">
    <name type="scientific">Hufsiella arboris</name>
    <dbReference type="NCBI Taxonomy" id="2695275"/>
    <lineage>
        <taxon>Bacteria</taxon>
        <taxon>Pseudomonadati</taxon>
        <taxon>Bacteroidota</taxon>
        <taxon>Sphingobacteriia</taxon>
        <taxon>Sphingobacteriales</taxon>
        <taxon>Sphingobacteriaceae</taxon>
        <taxon>Hufsiella</taxon>
    </lineage>
</organism>
<accession>A0A7K1YCE4</accession>
<dbReference type="InterPro" id="IPR017853">
    <property type="entry name" value="GH"/>
</dbReference>
<name>A0A7K1YCE4_9SPHI</name>
<dbReference type="GO" id="GO:0005975">
    <property type="term" value="P:carbohydrate metabolic process"/>
    <property type="evidence" value="ECO:0007669"/>
    <property type="project" value="InterPro"/>
</dbReference>
<dbReference type="Pfam" id="PF08532">
    <property type="entry name" value="Glyco_hydro_42M"/>
    <property type="match status" value="1"/>
</dbReference>
<gene>
    <name evidence="2" type="ORF">GS399_14800</name>
</gene>
<dbReference type="Gene3D" id="3.40.50.880">
    <property type="match status" value="1"/>
</dbReference>
<reference evidence="2 3" key="1">
    <citation type="submission" date="2019-11" db="EMBL/GenBank/DDBJ databases">
        <title>Pedobacter sp. HMF7647 Genome sequencing and assembly.</title>
        <authorList>
            <person name="Kang H."/>
            <person name="Kim H."/>
            <person name="Joh K."/>
        </authorList>
    </citation>
    <scope>NUCLEOTIDE SEQUENCE [LARGE SCALE GENOMIC DNA]</scope>
    <source>
        <strain evidence="2 3">HMF7647</strain>
    </source>
</reference>
<evidence type="ECO:0000313" key="2">
    <source>
        <dbReference type="EMBL" id="MXV52245.1"/>
    </source>
</evidence>
<dbReference type="RefSeq" id="WP_160845424.1">
    <property type="nucleotide sequence ID" value="NZ_WVHT01000007.1"/>
</dbReference>